<dbReference type="STRING" id="115433.SAMN05421835_104235"/>
<sequence>MGATGEYGPERRLFAALPGEWALSRELPGLGSMTGTARFRPAGPDLLHYREDGVLTLAGGSSHEVFREYHYRLEEGQIRICFAEPGPPRTFHVLRLAETPGAATDVHLCGQDTYVGEYEFPGEDRFTVRMRVTGPKKNYSIHTVYERTVH</sequence>
<dbReference type="EMBL" id="FORP01000004">
    <property type="protein sequence ID" value="SFJ30371.1"/>
    <property type="molecule type" value="Genomic_DNA"/>
</dbReference>
<name>A0A1I3QAM2_9PSEU</name>
<reference evidence="2 3" key="1">
    <citation type="submission" date="2016-10" db="EMBL/GenBank/DDBJ databases">
        <authorList>
            <person name="de Groot N.N."/>
        </authorList>
    </citation>
    <scope>NUCLEOTIDE SEQUENCE [LARGE SCALE GENOMIC DNA]</scope>
    <source>
        <strain evidence="2 3">DSM 44468</strain>
    </source>
</reference>
<evidence type="ECO:0000313" key="2">
    <source>
        <dbReference type="EMBL" id="SFJ30371.1"/>
    </source>
</evidence>
<dbReference type="InterPro" id="IPR036718">
    <property type="entry name" value="H-AmDH_asu_dom2_sf"/>
</dbReference>
<keyword evidence="3" id="KW-1185">Reference proteome</keyword>
<dbReference type="Pfam" id="PF19834">
    <property type="entry name" value="DUF6314"/>
    <property type="match status" value="1"/>
</dbReference>
<dbReference type="Proteomes" id="UP000199025">
    <property type="component" value="Unassembled WGS sequence"/>
</dbReference>
<evidence type="ECO:0000259" key="1">
    <source>
        <dbReference type="Pfam" id="PF19834"/>
    </source>
</evidence>
<dbReference type="RefSeq" id="WP_091505432.1">
    <property type="nucleotide sequence ID" value="NZ_CBDQZW010000047.1"/>
</dbReference>
<protein>
    <recommendedName>
        <fullName evidence="1">DUF6314 domain-containing protein</fullName>
    </recommendedName>
</protein>
<organism evidence="2 3">
    <name type="scientific">Amycolatopsis sacchari</name>
    <dbReference type="NCBI Taxonomy" id="115433"/>
    <lineage>
        <taxon>Bacteria</taxon>
        <taxon>Bacillati</taxon>
        <taxon>Actinomycetota</taxon>
        <taxon>Actinomycetes</taxon>
        <taxon>Pseudonocardiales</taxon>
        <taxon>Pseudonocardiaceae</taxon>
        <taxon>Amycolatopsis</taxon>
    </lineage>
</organism>
<feature type="domain" description="DUF6314" evidence="1">
    <location>
        <begin position="17"/>
        <end position="147"/>
    </location>
</feature>
<gene>
    <name evidence="2" type="ORF">SAMN05421835_104235</name>
</gene>
<dbReference type="SUPFAM" id="SSF69298">
    <property type="entry name" value="Quinohemoprotein amine dehydrogenase A chain, domain 3"/>
    <property type="match status" value="1"/>
</dbReference>
<dbReference type="OrthoDB" id="3296280at2"/>
<accession>A0A1I3QAM2</accession>
<dbReference type="InterPro" id="IPR045632">
    <property type="entry name" value="DUF6314"/>
</dbReference>
<dbReference type="AlphaFoldDB" id="A0A1I3QAM2"/>
<evidence type="ECO:0000313" key="3">
    <source>
        <dbReference type="Proteomes" id="UP000199025"/>
    </source>
</evidence>
<proteinExistence type="predicted"/>